<reference evidence="2 3" key="1">
    <citation type="submission" date="2016-03" db="EMBL/GenBank/DDBJ databases">
        <title>Comparative genomics of the ectomycorrhizal sister species Rhizopogon vinicolor and Rhizopogon vesiculosus (Basidiomycota: Boletales) reveals a divergence of the mating type B locus.</title>
        <authorList>
            <person name="Mujic A.B."/>
            <person name="Kuo A."/>
            <person name="Tritt A."/>
            <person name="Lipzen A."/>
            <person name="Chen C."/>
            <person name="Johnson J."/>
            <person name="Sharma A."/>
            <person name="Barry K."/>
            <person name="Grigoriev I.V."/>
            <person name="Spatafora J.W."/>
        </authorList>
    </citation>
    <scope>NUCLEOTIDE SEQUENCE [LARGE SCALE GENOMIC DNA]</scope>
    <source>
        <strain evidence="2 3">AM-OR11-056</strain>
    </source>
</reference>
<feature type="non-terminal residue" evidence="2">
    <location>
        <position position="70"/>
    </location>
</feature>
<name>A0A1J8R570_9AGAM</name>
<feature type="region of interest" description="Disordered" evidence="1">
    <location>
        <begin position="1"/>
        <end position="27"/>
    </location>
</feature>
<organism evidence="2 3">
    <name type="scientific">Rhizopogon vesiculosus</name>
    <dbReference type="NCBI Taxonomy" id="180088"/>
    <lineage>
        <taxon>Eukaryota</taxon>
        <taxon>Fungi</taxon>
        <taxon>Dikarya</taxon>
        <taxon>Basidiomycota</taxon>
        <taxon>Agaricomycotina</taxon>
        <taxon>Agaricomycetes</taxon>
        <taxon>Agaricomycetidae</taxon>
        <taxon>Boletales</taxon>
        <taxon>Suillineae</taxon>
        <taxon>Rhizopogonaceae</taxon>
        <taxon>Rhizopogon</taxon>
    </lineage>
</organism>
<feature type="compositionally biased region" description="Low complexity" evidence="1">
    <location>
        <begin position="1"/>
        <end position="22"/>
    </location>
</feature>
<keyword evidence="3" id="KW-1185">Reference proteome</keyword>
<comment type="caution">
    <text evidence="2">The sequence shown here is derived from an EMBL/GenBank/DDBJ whole genome shotgun (WGS) entry which is preliminary data.</text>
</comment>
<dbReference type="Proteomes" id="UP000183567">
    <property type="component" value="Unassembled WGS sequence"/>
</dbReference>
<gene>
    <name evidence="2" type="ORF">AZE42_03508</name>
</gene>
<evidence type="ECO:0000313" key="3">
    <source>
        <dbReference type="Proteomes" id="UP000183567"/>
    </source>
</evidence>
<protein>
    <submittedName>
        <fullName evidence="2">Uncharacterized protein</fullName>
    </submittedName>
</protein>
<evidence type="ECO:0000313" key="2">
    <source>
        <dbReference type="EMBL" id="OJA20952.1"/>
    </source>
</evidence>
<evidence type="ECO:0000256" key="1">
    <source>
        <dbReference type="SAM" id="MobiDB-lite"/>
    </source>
</evidence>
<sequence>MIYPESTPSTPQQPLQPHPTHTSRPDGLLQVNLDARHPTLDLNACAEEEWNINLAHANRILPDVIREYHR</sequence>
<accession>A0A1J8R570</accession>
<dbReference type="AlphaFoldDB" id="A0A1J8R570"/>
<dbReference type="EMBL" id="LVVM01000337">
    <property type="protein sequence ID" value="OJA20952.1"/>
    <property type="molecule type" value="Genomic_DNA"/>
</dbReference>
<proteinExistence type="predicted"/>